<evidence type="ECO:0000256" key="6">
    <source>
        <dbReference type="PROSITE-ProRule" id="PRU00169"/>
    </source>
</evidence>
<reference evidence="9" key="1">
    <citation type="submission" date="2018-10" db="EMBL/GenBank/DDBJ databases">
        <title>Schaedlerella arabinophila gen. nov. sp. nov., isolated from the mouse intestinal tract and comparative analysis with the genome of the closely related altered Schaedler flora strain ASF502.</title>
        <authorList>
            <person name="Miyake S."/>
            <person name="Soh M."/>
            <person name="Seedorf H."/>
        </authorList>
    </citation>
    <scope>NUCLEOTIDE SEQUENCE [LARGE SCALE GENOMIC DNA]</scope>
    <source>
        <strain evidence="9">DSM 106076</strain>
    </source>
</reference>
<evidence type="ECO:0000256" key="3">
    <source>
        <dbReference type="ARBA" id="ARBA00023125"/>
    </source>
</evidence>
<dbReference type="CDD" id="cd17536">
    <property type="entry name" value="REC_YesN-like"/>
    <property type="match status" value="1"/>
</dbReference>
<dbReference type="EMBL" id="RHJS01000002">
    <property type="protein sequence ID" value="RRK30481.1"/>
    <property type="molecule type" value="Genomic_DNA"/>
</dbReference>
<evidence type="ECO:0000256" key="5">
    <source>
        <dbReference type="ARBA" id="ARBA00024867"/>
    </source>
</evidence>
<keyword evidence="3" id="KW-0238">DNA-binding</keyword>
<dbReference type="GO" id="GO:0000160">
    <property type="term" value="P:phosphorelay signal transduction system"/>
    <property type="evidence" value="ECO:0007669"/>
    <property type="project" value="InterPro"/>
</dbReference>
<name>A0A3R8KS05_9FIRM</name>
<dbReference type="InterPro" id="IPR001789">
    <property type="entry name" value="Sig_transdc_resp-reg_receiver"/>
</dbReference>
<comment type="caution">
    <text evidence="9">The sequence shown here is derived from an EMBL/GenBank/DDBJ whole genome shotgun (WGS) entry which is preliminary data.</text>
</comment>
<dbReference type="Gene3D" id="1.10.10.60">
    <property type="entry name" value="Homeodomain-like"/>
    <property type="match status" value="2"/>
</dbReference>
<sequence>MIRAIIVDDEVLAGVGIQSLIDGQEDISVSGVFSLPEEAIEFLKENVVDIVITDIEMADMNGLELIQVVRSENLASGIIILSCHDDFSYAQEAISKGTDSYLLKHNVSREMLVNEIKKVYQKTSDFGMNKVRRASQGTEQKLLAEREIYVVGILRFDTPEYLMADVDRMMLMHLLEKIVSHYEMGTLFAPYNREMFIVYQFRRDMPKGDRQELLYENLSVINKNIRQYINGKIVNGISTESDDLKEMREKYDEAVSAADLCFYDSSKTVFVWRNGNKKPVLNEFSREKLLENNGLEILRDELRDFVRQAYFSQMEVWSLKGQLVPAVSRMVYAVLQEHRFSETLQAKWSAEHLRISAAAQAKNADILQEQLLEVVSQFRQECLADRNQDEFAEVLAYIDENLSDKLSLKELAEKGCMSIPSFSRKFKERMGKTLIQYLNECRIEKAKTLLENKNLSLEQVAEEAGFSNANYLIRVFKKITGQTIGEYRK</sequence>
<organism evidence="9 10">
    <name type="scientific">Schaedlerella arabinosiphila</name>
    <dbReference type="NCBI Taxonomy" id="2044587"/>
    <lineage>
        <taxon>Bacteria</taxon>
        <taxon>Bacillati</taxon>
        <taxon>Bacillota</taxon>
        <taxon>Clostridia</taxon>
        <taxon>Lachnospirales</taxon>
        <taxon>Lachnospiraceae</taxon>
        <taxon>Schaedlerella</taxon>
    </lineage>
</organism>
<comment type="function">
    <text evidence="5">May play the central regulatory role in sporulation. It may be an element of the effector pathway responsible for the activation of sporulation genes in response to nutritional stress. Spo0A may act in concert with spo0H (a sigma factor) to control the expression of some genes that are critical to the sporulation process.</text>
</comment>
<dbReference type="PROSITE" id="PS50110">
    <property type="entry name" value="RESPONSE_REGULATORY"/>
    <property type="match status" value="1"/>
</dbReference>
<keyword evidence="4" id="KW-0804">Transcription</keyword>
<keyword evidence="10" id="KW-1185">Reference proteome</keyword>
<dbReference type="InterPro" id="IPR009057">
    <property type="entry name" value="Homeodomain-like_sf"/>
</dbReference>
<evidence type="ECO:0000256" key="1">
    <source>
        <dbReference type="ARBA" id="ARBA00018672"/>
    </source>
</evidence>
<feature type="domain" description="HTH araC/xylS-type" evidence="7">
    <location>
        <begin position="392"/>
        <end position="489"/>
    </location>
</feature>
<dbReference type="PROSITE" id="PS01124">
    <property type="entry name" value="HTH_ARAC_FAMILY_2"/>
    <property type="match status" value="1"/>
</dbReference>
<evidence type="ECO:0000313" key="10">
    <source>
        <dbReference type="Proteomes" id="UP000274920"/>
    </source>
</evidence>
<proteinExistence type="predicted"/>
<dbReference type="Gene3D" id="3.40.50.2300">
    <property type="match status" value="1"/>
</dbReference>
<feature type="modified residue" description="4-aspartylphosphate" evidence="6">
    <location>
        <position position="54"/>
    </location>
</feature>
<dbReference type="SMART" id="SM00342">
    <property type="entry name" value="HTH_ARAC"/>
    <property type="match status" value="1"/>
</dbReference>
<dbReference type="Proteomes" id="UP000274920">
    <property type="component" value="Unassembled WGS sequence"/>
</dbReference>
<dbReference type="GO" id="GO:0043565">
    <property type="term" value="F:sequence-specific DNA binding"/>
    <property type="evidence" value="ECO:0007669"/>
    <property type="project" value="InterPro"/>
</dbReference>
<dbReference type="InterPro" id="IPR018060">
    <property type="entry name" value="HTH_AraC"/>
</dbReference>
<gene>
    <name evidence="9" type="ORF">EBB54_03130</name>
</gene>
<dbReference type="SUPFAM" id="SSF46689">
    <property type="entry name" value="Homeodomain-like"/>
    <property type="match status" value="2"/>
</dbReference>
<dbReference type="RefSeq" id="WP_125126303.1">
    <property type="nucleotide sequence ID" value="NZ_RHJS01000002.1"/>
</dbReference>
<evidence type="ECO:0000259" key="8">
    <source>
        <dbReference type="PROSITE" id="PS50110"/>
    </source>
</evidence>
<feature type="domain" description="Response regulatory" evidence="8">
    <location>
        <begin position="3"/>
        <end position="119"/>
    </location>
</feature>
<keyword evidence="2" id="KW-0805">Transcription regulation</keyword>
<protein>
    <recommendedName>
        <fullName evidence="1">Stage 0 sporulation protein A homolog</fullName>
    </recommendedName>
</protein>
<dbReference type="GO" id="GO:0003700">
    <property type="term" value="F:DNA-binding transcription factor activity"/>
    <property type="evidence" value="ECO:0007669"/>
    <property type="project" value="InterPro"/>
</dbReference>
<dbReference type="Pfam" id="PF00072">
    <property type="entry name" value="Response_reg"/>
    <property type="match status" value="1"/>
</dbReference>
<accession>A0A3R8KS05</accession>
<evidence type="ECO:0000256" key="2">
    <source>
        <dbReference type="ARBA" id="ARBA00023015"/>
    </source>
</evidence>
<evidence type="ECO:0000256" key="4">
    <source>
        <dbReference type="ARBA" id="ARBA00023163"/>
    </source>
</evidence>
<dbReference type="AlphaFoldDB" id="A0A3R8KS05"/>
<dbReference type="InterPro" id="IPR011006">
    <property type="entry name" value="CheY-like_superfamily"/>
</dbReference>
<dbReference type="SMART" id="SM00448">
    <property type="entry name" value="REC"/>
    <property type="match status" value="1"/>
</dbReference>
<dbReference type="PANTHER" id="PTHR43280">
    <property type="entry name" value="ARAC-FAMILY TRANSCRIPTIONAL REGULATOR"/>
    <property type="match status" value="1"/>
</dbReference>
<keyword evidence="6" id="KW-0597">Phosphoprotein</keyword>
<dbReference type="SUPFAM" id="SSF52172">
    <property type="entry name" value="CheY-like"/>
    <property type="match status" value="1"/>
</dbReference>
<dbReference type="PANTHER" id="PTHR43280:SF28">
    <property type="entry name" value="HTH-TYPE TRANSCRIPTIONAL ACTIVATOR RHAS"/>
    <property type="match status" value="1"/>
</dbReference>
<evidence type="ECO:0000259" key="7">
    <source>
        <dbReference type="PROSITE" id="PS01124"/>
    </source>
</evidence>
<dbReference type="Pfam" id="PF12833">
    <property type="entry name" value="HTH_18"/>
    <property type="match status" value="1"/>
</dbReference>
<evidence type="ECO:0000313" key="9">
    <source>
        <dbReference type="EMBL" id="RRK30481.1"/>
    </source>
</evidence>